<keyword evidence="5" id="KW-1185">Reference proteome</keyword>
<comment type="caution">
    <text evidence="4">The sequence shown here is derived from an EMBL/GenBank/DDBJ whole genome shotgun (WGS) entry which is preliminary data.</text>
</comment>
<dbReference type="InterPro" id="IPR000182">
    <property type="entry name" value="GNAT_dom"/>
</dbReference>
<keyword evidence="2" id="KW-0012">Acyltransferase</keyword>
<gene>
    <name evidence="4" type="ORF">GCM10010361_43800</name>
</gene>
<dbReference type="InterPro" id="IPR016181">
    <property type="entry name" value="Acyl_CoA_acyltransferase"/>
</dbReference>
<name>A0ABN1AET8_9ACTN</name>
<proteinExistence type="predicted"/>
<dbReference type="PANTHER" id="PTHR43877">
    <property type="entry name" value="AMINOALKYLPHOSPHONATE N-ACETYLTRANSFERASE-RELATED-RELATED"/>
    <property type="match status" value="1"/>
</dbReference>
<accession>A0ABN1AET8</accession>
<dbReference type="Pfam" id="PF00583">
    <property type="entry name" value="Acetyltransf_1"/>
    <property type="match status" value="1"/>
</dbReference>
<dbReference type="SUPFAM" id="SSF55729">
    <property type="entry name" value="Acyl-CoA N-acyltransferases (Nat)"/>
    <property type="match status" value="1"/>
</dbReference>
<dbReference type="Proteomes" id="UP001500909">
    <property type="component" value="Unassembled WGS sequence"/>
</dbReference>
<keyword evidence="1" id="KW-0808">Transferase</keyword>
<evidence type="ECO:0000313" key="5">
    <source>
        <dbReference type="Proteomes" id="UP001500909"/>
    </source>
</evidence>
<evidence type="ECO:0000256" key="2">
    <source>
        <dbReference type="ARBA" id="ARBA00023315"/>
    </source>
</evidence>
<dbReference type="CDD" id="cd04301">
    <property type="entry name" value="NAT_SF"/>
    <property type="match status" value="1"/>
</dbReference>
<evidence type="ECO:0000256" key="1">
    <source>
        <dbReference type="ARBA" id="ARBA00022679"/>
    </source>
</evidence>
<dbReference type="EMBL" id="BAAABY010000031">
    <property type="protein sequence ID" value="GAA0474674.1"/>
    <property type="molecule type" value="Genomic_DNA"/>
</dbReference>
<evidence type="ECO:0000259" key="3">
    <source>
        <dbReference type="PROSITE" id="PS51186"/>
    </source>
</evidence>
<dbReference type="InterPro" id="IPR050832">
    <property type="entry name" value="Bact_Acetyltransf"/>
</dbReference>
<dbReference type="PROSITE" id="PS51186">
    <property type="entry name" value="GNAT"/>
    <property type="match status" value="1"/>
</dbReference>
<feature type="domain" description="N-acetyltransferase" evidence="3">
    <location>
        <begin position="18"/>
        <end position="162"/>
    </location>
</feature>
<evidence type="ECO:0000313" key="4">
    <source>
        <dbReference type="EMBL" id="GAA0474674.1"/>
    </source>
</evidence>
<dbReference type="RefSeq" id="WP_346096817.1">
    <property type="nucleotide sequence ID" value="NZ_BAAABY010000031.1"/>
</dbReference>
<reference evidence="4 5" key="1">
    <citation type="journal article" date="2019" name="Int. J. Syst. Evol. Microbiol.">
        <title>The Global Catalogue of Microorganisms (GCM) 10K type strain sequencing project: providing services to taxonomists for standard genome sequencing and annotation.</title>
        <authorList>
            <consortium name="The Broad Institute Genomics Platform"/>
            <consortium name="The Broad Institute Genome Sequencing Center for Infectious Disease"/>
            <person name="Wu L."/>
            <person name="Ma J."/>
        </authorList>
    </citation>
    <scope>NUCLEOTIDE SEQUENCE [LARGE SCALE GENOMIC DNA]</scope>
    <source>
        <strain evidence="4 5">JCM 4805</strain>
    </source>
</reference>
<dbReference type="PANTHER" id="PTHR43877:SF2">
    <property type="entry name" value="AMINOALKYLPHOSPHONATE N-ACETYLTRANSFERASE-RELATED"/>
    <property type="match status" value="1"/>
</dbReference>
<organism evidence="4 5">
    <name type="scientific">Streptomyces olivaceiscleroticus</name>
    <dbReference type="NCBI Taxonomy" id="68245"/>
    <lineage>
        <taxon>Bacteria</taxon>
        <taxon>Bacillati</taxon>
        <taxon>Actinomycetota</taxon>
        <taxon>Actinomycetes</taxon>
        <taxon>Kitasatosporales</taxon>
        <taxon>Streptomycetaceae</taxon>
        <taxon>Streptomyces</taxon>
    </lineage>
</organism>
<sequence>MTAPAPHPTELTVHHTTVTDPLARPLLTELTYEYSTRYEKPVDLDREYPPEEFDPPGGAFLLLLEHGRPVAGGAYRRYDAATAELKRIWTDSAHRRRGLARRVLRVLEQDAARRGYTRLYLTTGPRQPEAKGLYLAAGYRPLFDLTADPESIGPLPFEKDLPAGHHLENPTP</sequence>
<protein>
    <submittedName>
        <fullName evidence="4">GNAT family N-acetyltransferase</fullName>
    </submittedName>
</protein>
<dbReference type="Gene3D" id="3.40.630.30">
    <property type="match status" value="1"/>
</dbReference>